<gene>
    <name evidence="1" type="ORF">DPMN_169021</name>
</gene>
<protein>
    <submittedName>
        <fullName evidence="1">Uncharacterized protein</fullName>
    </submittedName>
</protein>
<evidence type="ECO:0000313" key="1">
    <source>
        <dbReference type="EMBL" id="KAH3790814.1"/>
    </source>
</evidence>
<dbReference type="EMBL" id="JAIWYP010000008">
    <property type="protein sequence ID" value="KAH3790814.1"/>
    <property type="molecule type" value="Genomic_DNA"/>
</dbReference>
<keyword evidence="2" id="KW-1185">Reference proteome</keyword>
<name>A0A9D4F3W2_DREPO</name>
<proteinExistence type="predicted"/>
<comment type="caution">
    <text evidence="1">The sequence shown here is derived from an EMBL/GenBank/DDBJ whole genome shotgun (WGS) entry which is preliminary data.</text>
</comment>
<accession>A0A9D4F3W2</accession>
<dbReference type="Proteomes" id="UP000828390">
    <property type="component" value="Unassembled WGS sequence"/>
</dbReference>
<sequence length="95" mass="11089">MGIIASITPGARTNFHIPSKQTSMLNTRNKTKIPILEYRLIRHACHEEVFEDLPRFLDYDKRVNILWEFSFSFKKGTPSWQGMMHILHQGSHHPG</sequence>
<organism evidence="1 2">
    <name type="scientific">Dreissena polymorpha</name>
    <name type="common">Zebra mussel</name>
    <name type="synonym">Mytilus polymorpha</name>
    <dbReference type="NCBI Taxonomy" id="45954"/>
    <lineage>
        <taxon>Eukaryota</taxon>
        <taxon>Metazoa</taxon>
        <taxon>Spiralia</taxon>
        <taxon>Lophotrochozoa</taxon>
        <taxon>Mollusca</taxon>
        <taxon>Bivalvia</taxon>
        <taxon>Autobranchia</taxon>
        <taxon>Heteroconchia</taxon>
        <taxon>Euheterodonta</taxon>
        <taxon>Imparidentia</taxon>
        <taxon>Neoheterodontei</taxon>
        <taxon>Myida</taxon>
        <taxon>Dreissenoidea</taxon>
        <taxon>Dreissenidae</taxon>
        <taxon>Dreissena</taxon>
    </lineage>
</organism>
<reference evidence="1" key="1">
    <citation type="journal article" date="2019" name="bioRxiv">
        <title>The Genome of the Zebra Mussel, Dreissena polymorpha: A Resource for Invasive Species Research.</title>
        <authorList>
            <person name="McCartney M.A."/>
            <person name="Auch B."/>
            <person name="Kono T."/>
            <person name="Mallez S."/>
            <person name="Zhang Y."/>
            <person name="Obille A."/>
            <person name="Becker A."/>
            <person name="Abrahante J.E."/>
            <person name="Garbe J."/>
            <person name="Badalamenti J.P."/>
            <person name="Herman A."/>
            <person name="Mangelson H."/>
            <person name="Liachko I."/>
            <person name="Sullivan S."/>
            <person name="Sone E.D."/>
            <person name="Koren S."/>
            <person name="Silverstein K.A.T."/>
            <person name="Beckman K.B."/>
            <person name="Gohl D.M."/>
        </authorList>
    </citation>
    <scope>NUCLEOTIDE SEQUENCE</scope>
    <source>
        <strain evidence="1">Duluth1</strain>
        <tissue evidence="1">Whole animal</tissue>
    </source>
</reference>
<dbReference type="AlphaFoldDB" id="A0A9D4F3W2"/>
<evidence type="ECO:0000313" key="2">
    <source>
        <dbReference type="Proteomes" id="UP000828390"/>
    </source>
</evidence>
<reference evidence="1" key="2">
    <citation type="submission" date="2020-11" db="EMBL/GenBank/DDBJ databases">
        <authorList>
            <person name="McCartney M.A."/>
            <person name="Auch B."/>
            <person name="Kono T."/>
            <person name="Mallez S."/>
            <person name="Becker A."/>
            <person name="Gohl D.M."/>
            <person name="Silverstein K.A.T."/>
            <person name="Koren S."/>
            <person name="Bechman K.B."/>
            <person name="Herman A."/>
            <person name="Abrahante J.E."/>
            <person name="Garbe J."/>
        </authorList>
    </citation>
    <scope>NUCLEOTIDE SEQUENCE</scope>
    <source>
        <strain evidence="1">Duluth1</strain>
        <tissue evidence="1">Whole animal</tissue>
    </source>
</reference>